<name>A0ACC1T3Y2_9APHY</name>
<proteinExistence type="predicted"/>
<gene>
    <name evidence="1" type="ORF">NM688_g3978</name>
</gene>
<comment type="caution">
    <text evidence="1">The sequence shown here is derived from an EMBL/GenBank/DDBJ whole genome shotgun (WGS) entry which is preliminary data.</text>
</comment>
<evidence type="ECO:0000313" key="2">
    <source>
        <dbReference type="Proteomes" id="UP001148662"/>
    </source>
</evidence>
<sequence length="153" mass="17153">MPFTSSVSSTLTWLSEASHVIPAFHFDKFNADDRQLIKSALEGARFDNDQSDYKHYYVNMFIDHDMIMRYLGGGIGHHLLRSIVNIADALKAIVGDTFSLSDEGKEMADGEDEQEDEELDYDEEDTLFTDESNEEESGSEAEIQKEDAAGAES</sequence>
<evidence type="ECO:0000313" key="1">
    <source>
        <dbReference type="EMBL" id="KAJ3552771.1"/>
    </source>
</evidence>
<protein>
    <submittedName>
        <fullName evidence="1">Uncharacterized protein</fullName>
    </submittedName>
</protein>
<keyword evidence="2" id="KW-1185">Reference proteome</keyword>
<reference evidence="1" key="1">
    <citation type="submission" date="2022-07" db="EMBL/GenBank/DDBJ databases">
        <title>Genome Sequence of Phlebia brevispora.</title>
        <authorList>
            <person name="Buettner E."/>
        </authorList>
    </citation>
    <scope>NUCLEOTIDE SEQUENCE</scope>
    <source>
        <strain evidence="1">MPL23</strain>
    </source>
</reference>
<accession>A0ACC1T3Y2</accession>
<organism evidence="1 2">
    <name type="scientific">Phlebia brevispora</name>
    <dbReference type="NCBI Taxonomy" id="194682"/>
    <lineage>
        <taxon>Eukaryota</taxon>
        <taxon>Fungi</taxon>
        <taxon>Dikarya</taxon>
        <taxon>Basidiomycota</taxon>
        <taxon>Agaricomycotina</taxon>
        <taxon>Agaricomycetes</taxon>
        <taxon>Polyporales</taxon>
        <taxon>Meruliaceae</taxon>
        <taxon>Phlebia</taxon>
    </lineage>
</organism>
<dbReference type="Proteomes" id="UP001148662">
    <property type="component" value="Unassembled WGS sequence"/>
</dbReference>
<dbReference type="EMBL" id="JANHOG010000619">
    <property type="protein sequence ID" value="KAJ3552771.1"/>
    <property type="molecule type" value="Genomic_DNA"/>
</dbReference>